<dbReference type="AlphaFoldDB" id="A0A914YKC4"/>
<organism evidence="1 2">
    <name type="scientific">Panagrolaimus superbus</name>
    <dbReference type="NCBI Taxonomy" id="310955"/>
    <lineage>
        <taxon>Eukaryota</taxon>
        <taxon>Metazoa</taxon>
        <taxon>Ecdysozoa</taxon>
        <taxon>Nematoda</taxon>
        <taxon>Chromadorea</taxon>
        <taxon>Rhabditida</taxon>
        <taxon>Tylenchina</taxon>
        <taxon>Panagrolaimomorpha</taxon>
        <taxon>Panagrolaimoidea</taxon>
        <taxon>Panagrolaimidae</taxon>
        <taxon>Panagrolaimus</taxon>
    </lineage>
</organism>
<name>A0A914YKC4_9BILA</name>
<proteinExistence type="predicted"/>
<evidence type="ECO:0000313" key="1">
    <source>
        <dbReference type="Proteomes" id="UP000887577"/>
    </source>
</evidence>
<reference evidence="2" key="1">
    <citation type="submission" date="2022-11" db="UniProtKB">
        <authorList>
            <consortium name="WormBaseParasite"/>
        </authorList>
    </citation>
    <scope>IDENTIFICATION</scope>
</reference>
<keyword evidence="1" id="KW-1185">Reference proteome</keyword>
<evidence type="ECO:0000313" key="2">
    <source>
        <dbReference type="WBParaSite" id="PSU_v2.g1979.t1"/>
    </source>
</evidence>
<dbReference type="Proteomes" id="UP000887577">
    <property type="component" value="Unplaced"/>
</dbReference>
<accession>A0A914YKC4</accession>
<sequence>MAEINPNISYASIASGNFKIKDLSRFPLLPLKNYTFSSPFQQFFPFPYFIMNYLLKNPKSPDTLLKLYKSCKYFYLKQQILIVSGEFIPGDNGTSLTYKAELKKDISKLKKVHIWLNNDMMLRNSLSRFNFSQIYRSTIKYLCLHEMTLQMNEFKLLVAENCVEKTILYKSDVKDANAQNVSIDVILQLLPNLQNLLYINENEKFGLETLQKLKQIKFNQKFHKIAVQLRNVSETFDSKLFFQFILQNVSSEACKIYFNFSGENSDEIKSNVKAAANEMVPTEKGIKSLKVYYNMRNGFE</sequence>
<protein>
    <submittedName>
        <fullName evidence="2">Uncharacterized protein</fullName>
    </submittedName>
</protein>
<dbReference type="WBParaSite" id="PSU_v2.g1979.t1">
    <property type="protein sequence ID" value="PSU_v2.g1979.t1"/>
    <property type="gene ID" value="PSU_v2.g1979"/>
</dbReference>